<evidence type="ECO:0000313" key="2">
    <source>
        <dbReference type="EMBL" id="MFC5744819.1"/>
    </source>
</evidence>
<comment type="caution">
    <text evidence="2">The sequence shown here is derived from an EMBL/GenBank/DDBJ whole genome shotgun (WGS) entry which is preliminary data.</text>
</comment>
<organism evidence="2 3">
    <name type="scientific">Actinomadura rugatobispora</name>
    <dbReference type="NCBI Taxonomy" id="1994"/>
    <lineage>
        <taxon>Bacteria</taxon>
        <taxon>Bacillati</taxon>
        <taxon>Actinomycetota</taxon>
        <taxon>Actinomycetes</taxon>
        <taxon>Streptosporangiales</taxon>
        <taxon>Thermomonosporaceae</taxon>
        <taxon>Actinomadura</taxon>
    </lineage>
</organism>
<name>A0ABW0ZSF8_9ACTN</name>
<proteinExistence type="predicted"/>
<dbReference type="Pfam" id="PF13455">
    <property type="entry name" value="MUG113"/>
    <property type="match status" value="1"/>
</dbReference>
<evidence type="ECO:0000313" key="3">
    <source>
        <dbReference type="Proteomes" id="UP001596074"/>
    </source>
</evidence>
<gene>
    <name evidence="2" type="ORF">ACFPZN_04240</name>
</gene>
<dbReference type="SMART" id="SM00974">
    <property type="entry name" value="T5orf172"/>
    <property type="match status" value="1"/>
</dbReference>
<accession>A0ABW0ZSF8</accession>
<dbReference type="RefSeq" id="WP_378280315.1">
    <property type="nucleotide sequence ID" value="NZ_JBHSON010000004.1"/>
</dbReference>
<evidence type="ECO:0000259" key="1">
    <source>
        <dbReference type="SMART" id="SM00974"/>
    </source>
</evidence>
<feature type="domain" description="Bacteriophage T5 Orf172 DNA-binding" evidence="1">
    <location>
        <begin position="101"/>
        <end position="173"/>
    </location>
</feature>
<protein>
    <submittedName>
        <fullName evidence="2">GIY-YIG nuclease family protein</fullName>
    </submittedName>
</protein>
<sequence>MREAHQCDWFTIGYGGRRGPRCSRWADAEFARMWVCAQHLKAIADAVRSASSGGRGDVPAIRAAARAGLREFQEHERSRAEQERQERRWDPDGPSVVYYLRRGDGLIKIGFSARLHERKLTLQREHGPLELLATHWGDRRTESEIHDRFREVRATGEWFRPSPELLRWISRVNRNQQRNAA</sequence>
<dbReference type="InterPro" id="IPR018306">
    <property type="entry name" value="Phage_T5_Orf172_DNA-bd"/>
</dbReference>
<dbReference type="EMBL" id="JBHSON010000004">
    <property type="protein sequence ID" value="MFC5744819.1"/>
    <property type="molecule type" value="Genomic_DNA"/>
</dbReference>
<dbReference type="Proteomes" id="UP001596074">
    <property type="component" value="Unassembled WGS sequence"/>
</dbReference>
<keyword evidence="3" id="KW-1185">Reference proteome</keyword>
<reference evidence="3" key="1">
    <citation type="journal article" date="2019" name="Int. J. Syst. Evol. Microbiol.">
        <title>The Global Catalogue of Microorganisms (GCM) 10K type strain sequencing project: providing services to taxonomists for standard genome sequencing and annotation.</title>
        <authorList>
            <consortium name="The Broad Institute Genomics Platform"/>
            <consortium name="The Broad Institute Genome Sequencing Center for Infectious Disease"/>
            <person name="Wu L."/>
            <person name="Ma J."/>
        </authorList>
    </citation>
    <scope>NUCLEOTIDE SEQUENCE [LARGE SCALE GENOMIC DNA]</scope>
    <source>
        <strain evidence="3">KCTC 42087</strain>
    </source>
</reference>